<feature type="region of interest" description="Disordered" evidence="1">
    <location>
        <begin position="1"/>
        <end position="90"/>
    </location>
</feature>
<gene>
    <name evidence="2" type="ORF">DHEL01_v212083</name>
</gene>
<dbReference type="Proteomes" id="UP000094444">
    <property type="component" value="Unassembled WGS sequence"/>
</dbReference>
<reference evidence="2" key="1">
    <citation type="submission" date="2017-09" db="EMBL/GenBank/DDBJ databases">
        <title>Polyketide synthases of a Diaporthe helianthi virulent isolate.</title>
        <authorList>
            <person name="Baroncelli R."/>
        </authorList>
    </citation>
    <scope>NUCLEOTIDE SEQUENCE [LARGE SCALE GENOMIC DNA]</scope>
    <source>
        <strain evidence="2">7/96</strain>
    </source>
</reference>
<feature type="compositionally biased region" description="Low complexity" evidence="1">
    <location>
        <begin position="145"/>
        <end position="160"/>
    </location>
</feature>
<feature type="region of interest" description="Disordered" evidence="1">
    <location>
        <begin position="228"/>
        <end position="288"/>
    </location>
</feature>
<dbReference type="OrthoDB" id="5232891at2759"/>
<evidence type="ECO:0000313" key="3">
    <source>
        <dbReference type="Proteomes" id="UP000094444"/>
    </source>
</evidence>
<protein>
    <recommendedName>
        <fullName evidence="4">Mating-type switching protein swi10</fullName>
    </recommendedName>
</protein>
<evidence type="ECO:0000256" key="1">
    <source>
        <dbReference type="SAM" id="MobiDB-lite"/>
    </source>
</evidence>
<feature type="compositionally biased region" description="Basic residues" evidence="1">
    <location>
        <begin position="13"/>
        <end position="24"/>
    </location>
</feature>
<dbReference type="AlphaFoldDB" id="A0A2P5HH05"/>
<feature type="compositionally biased region" description="Low complexity" evidence="1">
    <location>
        <begin position="33"/>
        <end position="46"/>
    </location>
</feature>
<proteinExistence type="predicted"/>
<evidence type="ECO:0000313" key="2">
    <source>
        <dbReference type="EMBL" id="POS69524.1"/>
    </source>
</evidence>
<accession>A0A2P5HH05</accession>
<dbReference type="EMBL" id="MAVT02002198">
    <property type="protein sequence ID" value="POS69524.1"/>
    <property type="molecule type" value="Genomic_DNA"/>
</dbReference>
<dbReference type="InParanoid" id="A0A2P5HH05"/>
<organism evidence="2 3">
    <name type="scientific">Diaporthe helianthi</name>
    <dbReference type="NCBI Taxonomy" id="158607"/>
    <lineage>
        <taxon>Eukaryota</taxon>
        <taxon>Fungi</taxon>
        <taxon>Dikarya</taxon>
        <taxon>Ascomycota</taxon>
        <taxon>Pezizomycotina</taxon>
        <taxon>Sordariomycetes</taxon>
        <taxon>Sordariomycetidae</taxon>
        <taxon>Diaporthales</taxon>
        <taxon>Diaporthaceae</taxon>
        <taxon>Diaporthe</taxon>
    </lineage>
</organism>
<dbReference type="STRING" id="158607.A0A2P5HH05"/>
<sequence>MSPAPPDAPASRPRPRNRLRKLTRLRPGPAAANTTTTTTTTTNNNGNGNGNVSRRASSDSGGAHGHPQSQSPPCPVHGSVPPSPDLSSQKWLEYIRKSGYLCPMESSPHLQHTRSRSLTHHPDNKVLPELAHLAIPEKSPRRSLETQQSTASSESASSSLRRYAKTPVRRVGQLEAAHATPPGAESIAEQYRALFKSRSHDNMRYGGAGEGPDGSDADMRQTSIEAIRGATRRRSPLLPAPSPSPSPSPSLSPIPTPGAGPDLRPEPEPEPEPEPGLEPRGSPTSDGTLVAFEEDTIFFKPVSFWPEPLSTIREGGGAGEDDNRASHEGRHVKLGRPLGRPLPQPGALSLQIATNLLARELSCAVSNEALRAPTDVRQLQTWVMIEAYEALRDQVLQMALPVDESEALSATFDMWLKALYRVHDDFARATSGPSDSDVEAMRAEDLD</sequence>
<name>A0A2P5HH05_DIAHE</name>
<evidence type="ECO:0008006" key="4">
    <source>
        <dbReference type="Google" id="ProtNLM"/>
    </source>
</evidence>
<feature type="compositionally biased region" description="Pro residues" evidence="1">
    <location>
        <begin position="238"/>
        <end position="258"/>
    </location>
</feature>
<feature type="region of interest" description="Disordered" evidence="1">
    <location>
        <begin position="102"/>
        <end position="185"/>
    </location>
</feature>
<comment type="caution">
    <text evidence="2">The sequence shown here is derived from an EMBL/GenBank/DDBJ whole genome shotgun (WGS) entry which is preliminary data.</text>
</comment>
<keyword evidence="3" id="KW-1185">Reference proteome</keyword>